<dbReference type="AlphaFoldDB" id="A0A814XBQ2"/>
<evidence type="ECO:0000313" key="2">
    <source>
        <dbReference type="Proteomes" id="UP000663882"/>
    </source>
</evidence>
<reference evidence="1" key="1">
    <citation type="submission" date="2021-02" db="EMBL/GenBank/DDBJ databases">
        <authorList>
            <person name="Nowell W R."/>
        </authorList>
    </citation>
    <scope>NUCLEOTIDE SEQUENCE</scope>
</reference>
<evidence type="ECO:0000313" key="1">
    <source>
        <dbReference type="EMBL" id="CAF1214135.1"/>
    </source>
</evidence>
<dbReference type="EMBL" id="CAJNOO010001913">
    <property type="protein sequence ID" value="CAF1214135.1"/>
    <property type="molecule type" value="Genomic_DNA"/>
</dbReference>
<organism evidence="1 2">
    <name type="scientific">Rotaria sordida</name>
    <dbReference type="NCBI Taxonomy" id="392033"/>
    <lineage>
        <taxon>Eukaryota</taxon>
        <taxon>Metazoa</taxon>
        <taxon>Spiralia</taxon>
        <taxon>Gnathifera</taxon>
        <taxon>Rotifera</taxon>
        <taxon>Eurotatoria</taxon>
        <taxon>Bdelloidea</taxon>
        <taxon>Philodinida</taxon>
        <taxon>Philodinidae</taxon>
        <taxon>Rotaria</taxon>
    </lineage>
</organism>
<protein>
    <recommendedName>
        <fullName evidence="3">B box-type domain-containing protein</fullName>
    </recommendedName>
</protein>
<evidence type="ECO:0008006" key="3">
    <source>
        <dbReference type="Google" id="ProtNLM"/>
    </source>
</evidence>
<dbReference type="Proteomes" id="UP000663882">
    <property type="component" value="Unassembled WGS sequence"/>
</dbReference>
<gene>
    <name evidence="1" type="ORF">RFH988_LOCUS25283</name>
</gene>
<accession>A0A814XBQ2</accession>
<dbReference type="OrthoDB" id="10022661at2759"/>
<comment type="caution">
    <text evidence="1">The sequence shown here is derived from an EMBL/GenBank/DDBJ whole genome shotgun (WGS) entry which is preliminary data.</text>
</comment>
<proteinExistence type="predicted"/>
<name>A0A814XBQ2_9BILA</name>
<sequence>MASGLEPTQCSVCQKSEGKCICNGCKNYFCIKHFNQHRQQLSTKFDDEVVTTHDELLEQMNRASQSNASASELFDEIDRWETVTIEKVHKAAERVRHQLTQLLTQEKASLTNDFGTMTKEIRNRRDEDAFDENDIERLHRKINQIQISLKQFTGTTKTRAIIVANDQVDWNRFIYVDKKENRISEWIEHDI</sequence>